<dbReference type="InterPro" id="IPR016088">
    <property type="entry name" value="Chalcone_isomerase_3-sand"/>
</dbReference>
<dbReference type="AlphaFoldDB" id="A0A0W8FNJ4"/>
<dbReference type="InterPro" id="IPR016087">
    <property type="entry name" value="Chalcone_isomerase"/>
</dbReference>
<gene>
    <name evidence="2" type="ORF">ASZ90_007729</name>
</gene>
<reference evidence="2" key="1">
    <citation type="journal article" date="2015" name="Proc. Natl. Acad. Sci. U.S.A.">
        <title>Networks of energetic and metabolic interactions define dynamics in microbial communities.</title>
        <authorList>
            <person name="Embree M."/>
            <person name="Liu J.K."/>
            <person name="Al-Bassam M.M."/>
            <person name="Zengler K."/>
        </authorList>
    </citation>
    <scope>NUCLEOTIDE SEQUENCE</scope>
</reference>
<proteinExistence type="predicted"/>
<protein>
    <recommendedName>
        <fullName evidence="1">Chalcone isomerase domain-containing protein</fullName>
    </recommendedName>
</protein>
<dbReference type="Gene3D" id="3.50.70.10">
    <property type="match status" value="1"/>
</dbReference>
<organism evidence="2">
    <name type="scientific">hydrocarbon metagenome</name>
    <dbReference type="NCBI Taxonomy" id="938273"/>
    <lineage>
        <taxon>unclassified sequences</taxon>
        <taxon>metagenomes</taxon>
        <taxon>ecological metagenomes</taxon>
    </lineage>
</organism>
<dbReference type="Pfam" id="PF16036">
    <property type="entry name" value="Chalcone_3"/>
    <property type="match status" value="1"/>
</dbReference>
<comment type="caution">
    <text evidence="2">The sequence shown here is derived from an EMBL/GenBank/DDBJ whole genome shotgun (WGS) entry which is preliminary data.</text>
</comment>
<dbReference type="SUPFAM" id="SSF54626">
    <property type="entry name" value="Chalcone isomerase"/>
    <property type="match status" value="1"/>
</dbReference>
<sequence>MKKLLITLLLTLSLTMPCYAITSNGIDFPDTLKAGKTDIVFNGSGIRTKAFLDMYVAALYLTKKQNNYIAILEANEPMAIRINIVSHLISSGTFISATRAGFERTTNGNTAPIKTKIDMLCDAFKDKITKGDVFDMIYVPAEGTYIYRNGTLKTTIEGLAFKKALFGIWIIDKPSHGIESLRRGMLGLE</sequence>
<accession>A0A0W8FNJ4</accession>
<dbReference type="GO" id="GO:0016872">
    <property type="term" value="F:intramolecular lyase activity"/>
    <property type="evidence" value="ECO:0007669"/>
    <property type="project" value="InterPro"/>
</dbReference>
<name>A0A0W8FNJ4_9ZZZZ</name>
<dbReference type="EMBL" id="LNQE01000963">
    <property type="protein sequence ID" value="KUG22485.1"/>
    <property type="molecule type" value="Genomic_DNA"/>
</dbReference>
<feature type="domain" description="Chalcone isomerase" evidence="1">
    <location>
        <begin position="23"/>
        <end position="187"/>
    </location>
</feature>
<evidence type="ECO:0000259" key="1">
    <source>
        <dbReference type="Pfam" id="PF16036"/>
    </source>
</evidence>
<evidence type="ECO:0000313" key="2">
    <source>
        <dbReference type="EMBL" id="KUG22485.1"/>
    </source>
</evidence>
<dbReference type="InterPro" id="IPR036298">
    <property type="entry name" value="Chalcone_isomerase_sf"/>
</dbReference>